<dbReference type="InterPro" id="IPR040256">
    <property type="entry name" value="At4g02000-like"/>
</dbReference>
<evidence type="ECO:0000256" key="1">
    <source>
        <dbReference type="SAM" id="MobiDB-lite"/>
    </source>
</evidence>
<dbReference type="Proteomes" id="UP001161247">
    <property type="component" value="Chromosome 8"/>
</dbReference>
<accession>A0AAV1E7Y8</accession>
<name>A0AAV1E7Y8_OLDCO</name>
<keyword evidence="3" id="KW-1185">Reference proteome</keyword>
<evidence type="ECO:0000313" key="3">
    <source>
        <dbReference type="Proteomes" id="UP001161247"/>
    </source>
</evidence>
<feature type="compositionally biased region" description="Basic and acidic residues" evidence="1">
    <location>
        <begin position="30"/>
        <end position="42"/>
    </location>
</feature>
<proteinExistence type="predicted"/>
<dbReference type="PANTHER" id="PTHR31286">
    <property type="entry name" value="GLYCINE-RICH CELL WALL STRUCTURAL PROTEIN 1.8-LIKE"/>
    <property type="match status" value="1"/>
</dbReference>
<organism evidence="2 3">
    <name type="scientific">Oldenlandia corymbosa var. corymbosa</name>
    <dbReference type="NCBI Taxonomy" id="529605"/>
    <lineage>
        <taxon>Eukaryota</taxon>
        <taxon>Viridiplantae</taxon>
        <taxon>Streptophyta</taxon>
        <taxon>Embryophyta</taxon>
        <taxon>Tracheophyta</taxon>
        <taxon>Spermatophyta</taxon>
        <taxon>Magnoliopsida</taxon>
        <taxon>eudicotyledons</taxon>
        <taxon>Gunneridae</taxon>
        <taxon>Pentapetalae</taxon>
        <taxon>asterids</taxon>
        <taxon>lamiids</taxon>
        <taxon>Gentianales</taxon>
        <taxon>Rubiaceae</taxon>
        <taxon>Rubioideae</taxon>
        <taxon>Spermacoceae</taxon>
        <taxon>Hedyotis-Oldenlandia complex</taxon>
        <taxon>Oldenlandia</taxon>
    </lineage>
</organism>
<gene>
    <name evidence="2" type="ORF">OLC1_LOCUS22245</name>
</gene>
<feature type="region of interest" description="Disordered" evidence="1">
    <location>
        <begin position="267"/>
        <end position="338"/>
    </location>
</feature>
<evidence type="ECO:0000313" key="2">
    <source>
        <dbReference type="EMBL" id="CAI9115792.1"/>
    </source>
</evidence>
<feature type="region of interest" description="Disordered" evidence="1">
    <location>
        <begin position="388"/>
        <end position="415"/>
    </location>
</feature>
<protein>
    <submittedName>
        <fullName evidence="2">OLC1v1016786C1</fullName>
    </submittedName>
</protein>
<dbReference type="AlphaFoldDB" id="A0AAV1E7Y8"/>
<feature type="compositionally biased region" description="Basic residues" evidence="1">
    <location>
        <begin position="326"/>
        <end position="335"/>
    </location>
</feature>
<sequence>MSFPLPNFVPDDGGTTQPQPIPNTPPERNQTTKEHTPLDNRSTKKPKYGGGENPSPTPMNFRDKIMRGLDYLLFEVEEELDIQEEDVILSENGSTAKVEISDRMEKNVDGPVERHDCSPSDGKINYLTNIIEDMERVLNEGPWVILHTYLHVEVWNNQFDPTTKLVKSTIIWAKLPGLPVHYYNQSFLRRVGRAPGRVVRIDQQTTAKTWGRFPRMAVEIDLDQPLITKVEMHGRKQVVKYENVPPLCASCSRIGHQAGNCPYITPQPPKIADPPYRDESTATSPGLVEENGEAPTNSSRTDGNGADWKKGKEVASALTPSVLGARKSRSRKRLSRGQEWKMMEPLEHIRRHRSNLMEEDQVQGIPVEEDIPPDPHGVQPMTVGELELLEGTDPPDSRCQMEEDSVAKAAVSGNC</sequence>
<dbReference type="PANTHER" id="PTHR31286:SF99">
    <property type="entry name" value="DUF4283 DOMAIN-CONTAINING PROTEIN"/>
    <property type="match status" value="1"/>
</dbReference>
<dbReference type="EMBL" id="OX459125">
    <property type="protein sequence ID" value="CAI9115792.1"/>
    <property type="molecule type" value="Genomic_DNA"/>
</dbReference>
<feature type="region of interest" description="Disordered" evidence="1">
    <location>
        <begin position="1"/>
        <end position="62"/>
    </location>
</feature>
<reference evidence="2" key="1">
    <citation type="submission" date="2023-03" db="EMBL/GenBank/DDBJ databases">
        <authorList>
            <person name="Julca I."/>
        </authorList>
    </citation>
    <scope>NUCLEOTIDE SEQUENCE</scope>
</reference>